<dbReference type="SUPFAM" id="SSF48452">
    <property type="entry name" value="TPR-like"/>
    <property type="match status" value="2"/>
</dbReference>
<keyword evidence="2" id="KW-0472">Membrane</keyword>
<keyword evidence="5" id="KW-0547">Nucleotide-binding</keyword>
<dbReference type="PANTHER" id="PTHR43065">
    <property type="entry name" value="SENSOR HISTIDINE KINASE"/>
    <property type="match status" value="1"/>
</dbReference>
<keyword evidence="1" id="KW-0802">TPR repeat</keyword>
<keyword evidence="5" id="KW-0067">ATP-binding</keyword>
<keyword evidence="6" id="KW-1185">Reference proteome</keyword>
<keyword evidence="2" id="KW-0812">Transmembrane</keyword>
<evidence type="ECO:0000259" key="4">
    <source>
        <dbReference type="PROSITE" id="PS50109"/>
    </source>
</evidence>
<dbReference type="EMBL" id="JAKJSC010000011">
    <property type="protein sequence ID" value="MDE5420433.1"/>
    <property type="molecule type" value="Genomic_DNA"/>
</dbReference>
<dbReference type="Gene3D" id="1.25.40.10">
    <property type="entry name" value="Tetratricopeptide repeat domain"/>
    <property type="match status" value="2"/>
</dbReference>
<feature type="signal peptide" evidence="3">
    <location>
        <begin position="1"/>
        <end position="20"/>
    </location>
</feature>
<evidence type="ECO:0000313" key="6">
    <source>
        <dbReference type="Proteomes" id="UP001528920"/>
    </source>
</evidence>
<dbReference type="RefSeq" id="WP_275111764.1">
    <property type="nucleotide sequence ID" value="NZ_JAKJSC010000011.1"/>
</dbReference>
<dbReference type="PROSITE" id="PS50005">
    <property type="entry name" value="TPR"/>
    <property type="match status" value="1"/>
</dbReference>
<dbReference type="Proteomes" id="UP001528920">
    <property type="component" value="Unassembled WGS sequence"/>
</dbReference>
<dbReference type="SMART" id="SM00387">
    <property type="entry name" value="HATPase_c"/>
    <property type="match status" value="1"/>
</dbReference>
<dbReference type="PANTHER" id="PTHR43065:SF23">
    <property type="entry name" value="SENSOR HISTIDINE KINASE PDTAS"/>
    <property type="match status" value="1"/>
</dbReference>
<feature type="transmembrane region" description="Helical" evidence="2">
    <location>
        <begin position="445"/>
        <end position="464"/>
    </location>
</feature>
<dbReference type="InterPro" id="IPR005467">
    <property type="entry name" value="His_kinase_dom"/>
</dbReference>
<feature type="repeat" description="TPR" evidence="1">
    <location>
        <begin position="122"/>
        <end position="155"/>
    </location>
</feature>
<keyword evidence="3" id="KW-0732">Signal</keyword>
<dbReference type="InterPro" id="IPR011990">
    <property type="entry name" value="TPR-like_helical_dom_sf"/>
</dbReference>
<feature type="chain" id="PRO_5046548059" evidence="3">
    <location>
        <begin position="21"/>
        <end position="678"/>
    </location>
</feature>
<dbReference type="InterPro" id="IPR019734">
    <property type="entry name" value="TPR_rpt"/>
</dbReference>
<feature type="domain" description="Histidine kinase" evidence="4">
    <location>
        <begin position="480"/>
        <end position="672"/>
    </location>
</feature>
<dbReference type="Pfam" id="PF13181">
    <property type="entry name" value="TPR_8"/>
    <property type="match status" value="2"/>
</dbReference>
<evidence type="ECO:0000256" key="1">
    <source>
        <dbReference type="PROSITE-ProRule" id="PRU00339"/>
    </source>
</evidence>
<comment type="caution">
    <text evidence="5">The sequence shown here is derived from an EMBL/GenBank/DDBJ whole genome shotgun (WGS) entry which is preliminary data.</text>
</comment>
<dbReference type="SMART" id="SM00028">
    <property type="entry name" value="TPR"/>
    <property type="match status" value="7"/>
</dbReference>
<dbReference type="InterPro" id="IPR036890">
    <property type="entry name" value="HATPase_C_sf"/>
</dbReference>
<evidence type="ECO:0000313" key="5">
    <source>
        <dbReference type="EMBL" id="MDE5420433.1"/>
    </source>
</evidence>
<evidence type="ECO:0000256" key="2">
    <source>
        <dbReference type="SAM" id="Phobius"/>
    </source>
</evidence>
<dbReference type="Pfam" id="PF02518">
    <property type="entry name" value="HATPase_c"/>
    <property type="match status" value="1"/>
</dbReference>
<dbReference type="PROSITE" id="PS50109">
    <property type="entry name" value="HIS_KIN"/>
    <property type="match status" value="1"/>
</dbReference>
<dbReference type="Gene3D" id="3.30.565.10">
    <property type="entry name" value="Histidine kinase-like ATPase, C-terminal domain"/>
    <property type="match status" value="1"/>
</dbReference>
<sequence>MKKLQFILFLFLLHIASIKAQSDHKIDSLYLLLSQTKIDSVRTDLHYNIAQEYFKQNADSAFLHTKLSHQYAEKCNYKRGLAKATSNYGRYYFMTQNLDSALIMANRCLELNKEIGDKSYIAQSYMSVGAVNVNRGDLDKGQLYYEKSIELYKELKNLRQLAKLYGNIVVICHHKGDTDKAIDYQNKTLEIALKLKDNELIGLSYHNAAFLYGSTSSYEKSYESELKAIEYRAKDNDLVGLWECYINIAQDLVNLKRYEECISYSRKAIALINKTTKDVNSLALANLNMGEAYTKLKEYSKAEKTYITALNNLKSTHHVREKVAVNIALGRIKTELKQWDSALKYLNIASDLIRDYEDLQINRDIVALKALAYKGKKHYRLAYEHLDEYYTLKDSILNKDNIEKVAKLEAKFEHDKELQIINIEKENEAKLHQEKLKSEKMISRLYLSLLVVVFLGLFFIYRLYLQKKKTDSQKEVLLKEIHHRVKNNLQIVSSLLDLQSNSIDDESTLVAINDGQTRMKAMALIHQNLYQNKHIESISFKDYIEQLVVQVSDGNQIEQEVEHSIEMEDVNFDIDTAVPLGLIVNELLTNAFKYAFTKQDIGQLSIKLEHNQDYYKLSIKDNGLGLPDDYNFEKSKSLGLKLVRRLSKQLYGKAEYTFDNGSVFTIFFKDTETRKEIS</sequence>
<organism evidence="5 6">
    <name type="scientific">Paralabilibaculum antarcticum</name>
    <dbReference type="NCBI Taxonomy" id="2912572"/>
    <lineage>
        <taxon>Bacteria</taxon>
        <taxon>Pseudomonadati</taxon>
        <taxon>Bacteroidota</taxon>
        <taxon>Bacteroidia</taxon>
        <taxon>Marinilabiliales</taxon>
        <taxon>Marinifilaceae</taxon>
        <taxon>Paralabilibaculum</taxon>
    </lineage>
</organism>
<dbReference type="InterPro" id="IPR003594">
    <property type="entry name" value="HATPase_dom"/>
</dbReference>
<dbReference type="InterPro" id="IPR011495">
    <property type="entry name" value="Sig_transdc_His_kin_sub2_dim/P"/>
</dbReference>
<accession>A0ABT5W0R8</accession>
<gene>
    <name evidence="5" type="ORF">L3049_20780</name>
</gene>
<reference evidence="5 6" key="1">
    <citation type="submission" date="2022-01" db="EMBL/GenBank/DDBJ databases">
        <title>Labilibaculum sp. nov, a marine bacterium isolated from Antarctica.</title>
        <authorList>
            <person name="Dai W."/>
        </authorList>
    </citation>
    <scope>NUCLEOTIDE SEQUENCE [LARGE SCALE GENOMIC DNA]</scope>
    <source>
        <strain evidence="5 6">DW002</strain>
    </source>
</reference>
<dbReference type="SUPFAM" id="SSF55874">
    <property type="entry name" value="ATPase domain of HSP90 chaperone/DNA topoisomerase II/histidine kinase"/>
    <property type="match status" value="1"/>
</dbReference>
<keyword evidence="2" id="KW-1133">Transmembrane helix</keyword>
<dbReference type="Pfam" id="PF07568">
    <property type="entry name" value="HisKA_2"/>
    <property type="match status" value="1"/>
</dbReference>
<name>A0ABT5W0R8_9BACT</name>
<dbReference type="GO" id="GO:0005524">
    <property type="term" value="F:ATP binding"/>
    <property type="evidence" value="ECO:0007669"/>
    <property type="project" value="UniProtKB-KW"/>
</dbReference>
<protein>
    <submittedName>
        <fullName evidence="5">ATP-binding protein</fullName>
    </submittedName>
</protein>
<proteinExistence type="predicted"/>
<dbReference type="Gene3D" id="3.30.450.20">
    <property type="entry name" value="PAS domain"/>
    <property type="match status" value="1"/>
</dbReference>
<evidence type="ECO:0000256" key="3">
    <source>
        <dbReference type="SAM" id="SignalP"/>
    </source>
</evidence>